<dbReference type="GO" id="GO:0004197">
    <property type="term" value="F:cysteine-type endopeptidase activity"/>
    <property type="evidence" value="ECO:0007669"/>
    <property type="project" value="TreeGrafter"/>
</dbReference>
<dbReference type="GO" id="GO:0035973">
    <property type="term" value="P:aggrephagy"/>
    <property type="evidence" value="ECO:0007669"/>
    <property type="project" value="TreeGrafter"/>
</dbReference>
<evidence type="ECO:0000256" key="6">
    <source>
        <dbReference type="ARBA" id="ARBA00022801"/>
    </source>
</evidence>
<dbReference type="Proteomes" id="UP000275078">
    <property type="component" value="Unassembled WGS sequence"/>
</dbReference>
<organism evidence="14 15">
    <name type="scientific">Ascobolus immersus RN42</name>
    <dbReference type="NCBI Taxonomy" id="1160509"/>
    <lineage>
        <taxon>Eukaryota</taxon>
        <taxon>Fungi</taxon>
        <taxon>Dikarya</taxon>
        <taxon>Ascomycota</taxon>
        <taxon>Pezizomycotina</taxon>
        <taxon>Pezizomycetes</taxon>
        <taxon>Pezizales</taxon>
        <taxon>Ascobolaceae</taxon>
        <taxon>Ascobolus</taxon>
    </lineage>
</organism>
<dbReference type="GO" id="GO:0019786">
    <property type="term" value="F:protein-phosphatidylethanolamide deconjugating activity"/>
    <property type="evidence" value="ECO:0007669"/>
    <property type="project" value="InterPro"/>
</dbReference>
<protein>
    <recommendedName>
        <fullName evidence="11">Cysteine protease</fullName>
        <ecNumber evidence="11">3.4.22.-</ecNumber>
    </recommendedName>
</protein>
<dbReference type="OrthoDB" id="2960936at2759"/>
<evidence type="ECO:0000256" key="10">
    <source>
        <dbReference type="ARBA" id="ARBA00029362"/>
    </source>
</evidence>
<feature type="compositionally biased region" description="Acidic residues" evidence="12">
    <location>
        <begin position="373"/>
        <end position="388"/>
    </location>
</feature>
<dbReference type="GO" id="GO:0016485">
    <property type="term" value="P:protein processing"/>
    <property type="evidence" value="ECO:0007669"/>
    <property type="project" value="TreeGrafter"/>
</dbReference>
<keyword evidence="15" id="KW-1185">Reference proteome</keyword>
<evidence type="ECO:0000256" key="8">
    <source>
        <dbReference type="ARBA" id="ARBA00022927"/>
    </source>
</evidence>
<keyword evidence="9" id="KW-0072">Autophagy</keyword>
<evidence type="ECO:0000256" key="3">
    <source>
        <dbReference type="ARBA" id="ARBA00022448"/>
    </source>
</evidence>
<dbReference type="InterPro" id="IPR005078">
    <property type="entry name" value="Peptidase_C54"/>
</dbReference>
<evidence type="ECO:0000256" key="12">
    <source>
        <dbReference type="SAM" id="MobiDB-lite"/>
    </source>
</evidence>
<keyword evidence="7" id="KW-0788">Thiol protease</keyword>
<comment type="function">
    <text evidence="11">Required for selective autophagic degradation of the nucleus (nucleophagy) as well as for mitophagy which contributes to regulate mitochondrial quantity and quality by eliminating the mitochondria to a basal level to fulfill cellular energy requirements and preventing excess ROS production.</text>
</comment>
<evidence type="ECO:0000256" key="7">
    <source>
        <dbReference type="ARBA" id="ARBA00022807"/>
    </source>
</evidence>
<dbReference type="GO" id="GO:0034727">
    <property type="term" value="P:piecemeal microautophagy of the nucleus"/>
    <property type="evidence" value="ECO:0007669"/>
    <property type="project" value="TreeGrafter"/>
</dbReference>
<dbReference type="EC" id="3.4.22.-" evidence="11"/>
<comment type="catalytic activity">
    <reaction evidence="10">
        <text>[protein]-C-terminal L-amino acid-glycyl-phosphatidylethanolamide + H2O = [protein]-C-terminal L-amino acid-glycine + a 1,2-diacyl-sn-glycero-3-phosphoethanolamine</text>
        <dbReference type="Rhea" id="RHEA:67548"/>
        <dbReference type="Rhea" id="RHEA-COMP:17323"/>
        <dbReference type="Rhea" id="RHEA-COMP:17324"/>
        <dbReference type="ChEBI" id="CHEBI:15377"/>
        <dbReference type="ChEBI" id="CHEBI:64612"/>
        <dbReference type="ChEBI" id="CHEBI:172940"/>
        <dbReference type="ChEBI" id="CHEBI:172941"/>
    </reaction>
    <physiologicalReaction direction="left-to-right" evidence="10">
        <dbReference type="Rhea" id="RHEA:67549"/>
    </physiologicalReaction>
</comment>
<comment type="similarity">
    <text evidence="2 11">Belongs to the peptidase C54 family.</text>
</comment>
<dbReference type="GO" id="GO:0005634">
    <property type="term" value="C:nucleus"/>
    <property type="evidence" value="ECO:0007669"/>
    <property type="project" value="UniProtKB-SubCell"/>
</dbReference>
<evidence type="ECO:0000256" key="5">
    <source>
        <dbReference type="ARBA" id="ARBA00022670"/>
    </source>
</evidence>
<sequence>MQLGLDSFQRVIQYFWDPEPKNTEHTQTIWCLGCEYPPVKRLPIQEGEKTEEEEIPWPPEFLDDFESRIWMTYRSEFPPIPRTTGPENTSAMTKFRAQLSSDGFTSDVGWGCMIRSAQAVLANALAELRFGREWRTGQRQEEEKALLSLFADDPRAPFSIHNFVRHGELACGKHPGEWFGPSAAAHCIQTLAAQYKESGLRVYYNAEGSDVYEDAFRKVAVEDGVFHPTLVLVGSRLGIERVTPVYWEALKACLQMPHSLGVAGGRPSSSHYFVGVQGDYLFYLDPHQTRIMLPHVSDPNDLSPEHLASCHTRRLRRLHMKEMDPSMLLAFLIHDQDDWEEWKTSVEEVQGKPIVHVLPHSPPSGGRPVREEAVEEVESLDEDEDELC</sequence>
<evidence type="ECO:0000313" key="14">
    <source>
        <dbReference type="EMBL" id="RPA79782.1"/>
    </source>
</evidence>
<feature type="domain" description="Peptidase C54 catalytic" evidence="13">
    <location>
        <begin position="59"/>
        <end position="344"/>
    </location>
</feature>
<keyword evidence="5 11" id="KW-0645">Protease</keyword>
<keyword evidence="11" id="KW-0539">Nucleus</keyword>
<dbReference type="InterPro" id="IPR038765">
    <property type="entry name" value="Papain-like_cys_pep_sf"/>
</dbReference>
<dbReference type="SUPFAM" id="SSF54001">
    <property type="entry name" value="Cysteine proteinases"/>
    <property type="match status" value="1"/>
</dbReference>
<feature type="region of interest" description="Disordered" evidence="12">
    <location>
        <begin position="355"/>
        <end position="388"/>
    </location>
</feature>
<keyword evidence="6 11" id="KW-0378">Hydrolase</keyword>
<evidence type="ECO:0000256" key="2">
    <source>
        <dbReference type="ARBA" id="ARBA00010958"/>
    </source>
</evidence>
<name>A0A3N4I0Z3_ASCIM</name>
<dbReference type="STRING" id="1160509.A0A3N4I0Z3"/>
<dbReference type="PANTHER" id="PTHR22624:SF49">
    <property type="entry name" value="CYSTEINE PROTEASE"/>
    <property type="match status" value="1"/>
</dbReference>
<dbReference type="Pfam" id="PF03416">
    <property type="entry name" value="Peptidase_C54"/>
    <property type="match status" value="1"/>
</dbReference>
<proteinExistence type="inferred from homology"/>
<dbReference type="GO" id="GO:0000407">
    <property type="term" value="C:phagophore assembly site"/>
    <property type="evidence" value="ECO:0007669"/>
    <property type="project" value="UniProtKB-SubCell"/>
</dbReference>
<dbReference type="GO" id="GO:0000423">
    <property type="term" value="P:mitophagy"/>
    <property type="evidence" value="ECO:0007669"/>
    <property type="project" value="TreeGrafter"/>
</dbReference>
<dbReference type="GO" id="GO:0015031">
    <property type="term" value="P:protein transport"/>
    <property type="evidence" value="ECO:0007669"/>
    <property type="project" value="UniProtKB-KW"/>
</dbReference>
<evidence type="ECO:0000313" key="15">
    <source>
        <dbReference type="Proteomes" id="UP000275078"/>
    </source>
</evidence>
<dbReference type="AlphaFoldDB" id="A0A3N4I0Z3"/>
<accession>A0A3N4I0Z3</accession>
<keyword evidence="8" id="KW-0653">Protein transport</keyword>
<comment type="subcellular location">
    <subcellularLocation>
        <location evidence="11">Nucleus</location>
    </subcellularLocation>
    <subcellularLocation>
        <location evidence="11">Cytoplasm</location>
    </subcellularLocation>
    <subcellularLocation>
        <location evidence="1">Preautophagosomal structure</location>
    </subcellularLocation>
</comment>
<reference evidence="14 15" key="1">
    <citation type="journal article" date="2018" name="Nat. Ecol. Evol.">
        <title>Pezizomycetes genomes reveal the molecular basis of ectomycorrhizal truffle lifestyle.</title>
        <authorList>
            <person name="Murat C."/>
            <person name="Payen T."/>
            <person name="Noel B."/>
            <person name="Kuo A."/>
            <person name="Morin E."/>
            <person name="Chen J."/>
            <person name="Kohler A."/>
            <person name="Krizsan K."/>
            <person name="Balestrini R."/>
            <person name="Da Silva C."/>
            <person name="Montanini B."/>
            <person name="Hainaut M."/>
            <person name="Levati E."/>
            <person name="Barry K.W."/>
            <person name="Belfiori B."/>
            <person name="Cichocki N."/>
            <person name="Clum A."/>
            <person name="Dockter R.B."/>
            <person name="Fauchery L."/>
            <person name="Guy J."/>
            <person name="Iotti M."/>
            <person name="Le Tacon F."/>
            <person name="Lindquist E.A."/>
            <person name="Lipzen A."/>
            <person name="Malagnac F."/>
            <person name="Mello A."/>
            <person name="Molinier V."/>
            <person name="Miyauchi S."/>
            <person name="Poulain J."/>
            <person name="Riccioni C."/>
            <person name="Rubini A."/>
            <person name="Sitrit Y."/>
            <person name="Splivallo R."/>
            <person name="Traeger S."/>
            <person name="Wang M."/>
            <person name="Zifcakova L."/>
            <person name="Wipf D."/>
            <person name="Zambonelli A."/>
            <person name="Paolocci F."/>
            <person name="Nowrousian M."/>
            <person name="Ottonello S."/>
            <person name="Baldrian P."/>
            <person name="Spatafora J.W."/>
            <person name="Henrissat B."/>
            <person name="Nagy L.G."/>
            <person name="Aury J.M."/>
            <person name="Wincker P."/>
            <person name="Grigoriev I.V."/>
            <person name="Bonfante P."/>
            <person name="Martin F.M."/>
        </authorList>
    </citation>
    <scope>NUCLEOTIDE SEQUENCE [LARGE SCALE GENOMIC DNA]</scope>
    <source>
        <strain evidence="14 15">RN42</strain>
    </source>
</reference>
<dbReference type="PANTHER" id="PTHR22624">
    <property type="entry name" value="CYSTEINE PROTEASE ATG4"/>
    <property type="match status" value="1"/>
</dbReference>
<dbReference type="InterPro" id="IPR046792">
    <property type="entry name" value="Peptidase_C54_cat"/>
</dbReference>
<evidence type="ECO:0000259" key="13">
    <source>
        <dbReference type="Pfam" id="PF03416"/>
    </source>
</evidence>
<evidence type="ECO:0000256" key="9">
    <source>
        <dbReference type="ARBA" id="ARBA00023006"/>
    </source>
</evidence>
<evidence type="ECO:0000256" key="4">
    <source>
        <dbReference type="ARBA" id="ARBA00022490"/>
    </source>
</evidence>
<dbReference type="GO" id="GO:0000045">
    <property type="term" value="P:autophagosome assembly"/>
    <property type="evidence" value="ECO:0007669"/>
    <property type="project" value="TreeGrafter"/>
</dbReference>
<keyword evidence="4 11" id="KW-0963">Cytoplasm</keyword>
<keyword evidence="3" id="KW-0813">Transport</keyword>
<dbReference type="EMBL" id="ML119695">
    <property type="protein sequence ID" value="RPA79782.1"/>
    <property type="molecule type" value="Genomic_DNA"/>
</dbReference>
<gene>
    <name evidence="14" type="ORF">BJ508DRAFT_415762</name>
</gene>
<evidence type="ECO:0000256" key="1">
    <source>
        <dbReference type="ARBA" id="ARBA00004329"/>
    </source>
</evidence>
<evidence type="ECO:0000256" key="11">
    <source>
        <dbReference type="RuleBase" id="RU363115"/>
    </source>
</evidence>